<dbReference type="InterPro" id="IPR002937">
    <property type="entry name" value="Amino_oxidase"/>
</dbReference>
<dbReference type="InterPro" id="IPR036188">
    <property type="entry name" value="FAD/NAD-bd_sf"/>
</dbReference>
<dbReference type="InterPro" id="IPR001613">
    <property type="entry name" value="Flavin_amine_oxidase"/>
</dbReference>
<feature type="domain" description="Amine oxidase" evidence="4">
    <location>
        <begin position="26"/>
        <end position="301"/>
    </location>
</feature>
<evidence type="ECO:0000256" key="2">
    <source>
        <dbReference type="ARBA" id="ARBA00023002"/>
    </source>
</evidence>
<reference evidence="5" key="1">
    <citation type="submission" date="2022-03" db="EMBL/GenBank/DDBJ databases">
        <title>Aurantimonas Liuensis sp. Nov., isolated from the hadal seawater of the Mariana Trench.</title>
        <authorList>
            <person name="Liu R."/>
        </authorList>
    </citation>
    <scope>NUCLEOTIDE SEQUENCE</scope>
    <source>
        <strain evidence="5">LRZ36</strain>
    </source>
</reference>
<dbReference type="Pfam" id="PF01593">
    <property type="entry name" value="Amino_oxidase"/>
    <property type="match status" value="1"/>
</dbReference>
<dbReference type="Gene3D" id="3.50.50.60">
    <property type="entry name" value="FAD/NAD(P)-binding domain"/>
    <property type="match status" value="1"/>
</dbReference>
<dbReference type="EMBL" id="JALHBS010000081">
    <property type="protein sequence ID" value="MCP3056076.1"/>
    <property type="molecule type" value="Genomic_DNA"/>
</dbReference>
<dbReference type="InterPro" id="IPR050464">
    <property type="entry name" value="Zeta_carotene_desat/Oxidored"/>
</dbReference>
<feature type="binding site" evidence="3">
    <location>
        <position position="247"/>
    </location>
    <ligand>
        <name>FAD</name>
        <dbReference type="ChEBI" id="CHEBI:57692"/>
    </ligand>
</feature>
<keyword evidence="6" id="KW-1185">Reference proteome</keyword>
<dbReference type="PRINTS" id="PR00757">
    <property type="entry name" value="AMINEOXDASEF"/>
</dbReference>
<name>A0A9X2H864_9HYPH</name>
<dbReference type="FunFam" id="1.10.405.20:FF:000001">
    <property type="entry name" value="Amine oxidase"/>
    <property type="match status" value="1"/>
</dbReference>
<dbReference type="SUPFAM" id="SSF51905">
    <property type="entry name" value="FAD/NAD(P)-binding domain"/>
    <property type="match status" value="1"/>
</dbReference>
<dbReference type="PANTHER" id="PTHR42923:SF17">
    <property type="entry name" value="AMINE OXIDASE DOMAIN-CONTAINING PROTEIN"/>
    <property type="match status" value="1"/>
</dbReference>
<proteinExistence type="predicted"/>
<evidence type="ECO:0000256" key="3">
    <source>
        <dbReference type="PIRSR" id="PIRSR601613-1"/>
    </source>
</evidence>
<evidence type="ECO:0000313" key="6">
    <source>
        <dbReference type="Proteomes" id="UP001155220"/>
    </source>
</evidence>
<evidence type="ECO:0000256" key="1">
    <source>
        <dbReference type="ARBA" id="ARBA00001974"/>
    </source>
</evidence>
<feature type="binding site" evidence="3">
    <location>
        <position position="27"/>
    </location>
    <ligand>
        <name>FAD</name>
        <dbReference type="ChEBI" id="CHEBI:57692"/>
    </ligand>
</feature>
<evidence type="ECO:0000313" key="5">
    <source>
        <dbReference type="EMBL" id="MCP3056076.1"/>
    </source>
</evidence>
<sequence>MSDVSFEHKAANSDSARGVAVIGSGISGLSAAWLLSRRMHVTVYEADARLGGHSNTVAVPAAGGTLAVDTGFIVYNERNYPNLVALFEHLGVETAESEMSFAASLDGGRLEYSGSGLNGLIGQRGNVARPRFWRMMRDILRFYREAPAALARPESVDISLGDYLERNNYAAAFVEDHLLPMGAAIWSTTAREMREYPLLAFIRFFDSHGLLSLTDRPQWRTVAGGSREYVRRLCQDGNFDVRLGVGVTSIRRENGSVVITDTAGHSDRFVDVVVATHADQALKLLADPDEQEKALLGAFRYTDNTAVLHSDVALMPRRKRVWSSWNYIGESGNDGASPLCVTYWMNRLQTLDLNHPLLVTLNPSRAIKENRIIQSFQYAHPLFDQPALDAQQQLWRLQGRRNTWFCGAYFGYGFHEDGLQAGLAAAESLADVRRPWQVTRQSGRIVKAPRLEAAE</sequence>
<comment type="caution">
    <text evidence="5">The sequence shown here is derived from an EMBL/GenBank/DDBJ whole genome shotgun (WGS) entry which is preliminary data.</text>
</comment>
<evidence type="ECO:0000259" key="4">
    <source>
        <dbReference type="Pfam" id="PF01593"/>
    </source>
</evidence>
<accession>A0A9X2H864</accession>
<gene>
    <name evidence="5" type="ORF">MJ956_13110</name>
</gene>
<dbReference type="GO" id="GO:0016491">
    <property type="term" value="F:oxidoreductase activity"/>
    <property type="evidence" value="ECO:0007669"/>
    <property type="project" value="UniProtKB-KW"/>
</dbReference>
<organism evidence="5 6">
    <name type="scientific">Aurantimonas marianensis</name>
    <dbReference type="NCBI Taxonomy" id="2920428"/>
    <lineage>
        <taxon>Bacteria</taxon>
        <taxon>Pseudomonadati</taxon>
        <taxon>Pseudomonadota</taxon>
        <taxon>Alphaproteobacteria</taxon>
        <taxon>Hyphomicrobiales</taxon>
        <taxon>Aurantimonadaceae</taxon>
        <taxon>Aurantimonas</taxon>
    </lineage>
</organism>
<feature type="binding site" evidence="3">
    <location>
        <begin position="45"/>
        <end position="46"/>
    </location>
    <ligand>
        <name>FAD</name>
        <dbReference type="ChEBI" id="CHEBI:57692"/>
    </ligand>
</feature>
<dbReference type="PANTHER" id="PTHR42923">
    <property type="entry name" value="PROTOPORPHYRINOGEN OXIDASE"/>
    <property type="match status" value="1"/>
</dbReference>
<protein>
    <submittedName>
        <fullName evidence="5">FAD-dependent oxidoreductase</fullName>
    </submittedName>
</protein>
<dbReference type="Gene3D" id="1.10.405.20">
    <property type="match status" value="1"/>
</dbReference>
<dbReference type="Proteomes" id="UP001155220">
    <property type="component" value="Unassembled WGS sequence"/>
</dbReference>
<keyword evidence="2" id="KW-0560">Oxidoreductase</keyword>
<dbReference type="AlphaFoldDB" id="A0A9X2H864"/>
<comment type="cofactor">
    <cofactor evidence="1">
        <name>FAD</name>
        <dbReference type="ChEBI" id="CHEBI:57692"/>
    </cofactor>
</comment>
<dbReference type="Gene3D" id="3.30.70.1990">
    <property type="match status" value="1"/>
</dbReference>